<feature type="domain" description="Gfo/Idh/MocA-like oxidoreductase N-terminal" evidence="1">
    <location>
        <begin position="38"/>
        <end position="161"/>
    </location>
</feature>
<protein>
    <submittedName>
        <fullName evidence="3">Predicted dehydrogenase</fullName>
    </submittedName>
</protein>
<accession>A0A1I6N066</accession>
<feature type="domain" description="GFO/IDH/MocA-like oxidoreductase" evidence="2">
    <location>
        <begin position="229"/>
        <end position="327"/>
    </location>
</feature>
<dbReference type="STRING" id="474950.SAMN05421771_4147"/>
<dbReference type="Gene3D" id="3.40.50.720">
    <property type="entry name" value="NAD(P)-binding Rossmann-like Domain"/>
    <property type="match status" value="1"/>
</dbReference>
<evidence type="ECO:0000259" key="2">
    <source>
        <dbReference type="Pfam" id="PF22725"/>
    </source>
</evidence>
<evidence type="ECO:0000259" key="1">
    <source>
        <dbReference type="Pfam" id="PF01408"/>
    </source>
</evidence>
<dbReference type="GO" id="GO:0000166">
    <property type="term" value="F:nucleotide binding"/>
    <property type="evidence" value="ECO:0007669"/>
    <property type="project" value="InterPro"/>
</dbReference>
<dbReference type="InterPro" id="IPR006311">
    <property type="entry name" value="TAT_signal"/>
</dbReference>
<dbReference type="OrthoDB" id="9792935at2"/>
<dbReference type="SUPFAM" id="SSF55347">
    <property type="entry name" value="Glyceraldehyde-3-phosphate dehydrogenase-like, C-terminal domain"/>
    <property type="match status" value="1"/>
</dbReference>
<dbReference type="InterPro" id="IPR000683">
    <property type="entry name" value="Gfo/Idh/MocA-like_OxRdtase_N"/>
</dbReference>
<dbReference type="Pfam" id="PF01408">
    <property type="entry name" value="GFO_IDH_MocA"/>
    <property type="match status" value="1"/>
</dbReference>
<dbReference type="SUPFAM" id="SSF51735">
    <property type="entry name" value="NAD(P)-binding Rossmann-fold domains"/>
    <property type="match status" value="1"/>
</dbReference>
<reference evidence="3 4" key="1">
    <citation type="submission" date="2016-10" db="EMBL/GenBank/DDBJ databases">
        <authorList>
            <person name="de Groot N.N."/>
        </authorList>
    </citation>
    <scope>NUCLEOTIDE SEQUENCE [LARGE SCALE GENOMIC DNA]</scope>
    <source>
        <strain evidence="3 4">DSM 21001</strain>
    </source>
</reference>
<dbReference type="PANTHER" id="PTHR43818:SF5">
    <property type="entry name" value="OXIDOREDUCTASE FAMILY PROTEIN"/>
    <property type="match status" value="1"/>
</dbReference>
<keyword evidence="4" id="KW-1185">Reference proteome</keyword>
<dbReference type="Gene3D" id="3.30.360.10">
    <property type="entry name" value="Dihydrodipicolinate Reductase, domain 2"/>
    <property type="match status" value="1"/>
</dbReference>
<dbReference type="Proteomes" id="UP000199024">
    <property type="component" value="Unassembled WGS sequence"/>
</dbReference>
<dbReference type="PANTHER" id="PTHR43818">
    <property type="entry name" value="BCDNA.GH03377"/>
    <property type="match status" value="1"/>
</dbReference>
<dbReference type="InterPro" id="IPR055170">
    <property type="entry name" value="GFO_IDH_MocA-like_dom"/>
</dbReference>
<evidence type="ECO:0000313" key="4">
    <source>
        <dbReference type="Proteomes" id="UP000199024"/>
    </source>
</evidence>
<proteinExistence type="predicted"/>
<dbReference type="RefSeq" id="WP_089843406.1">
    <property type="nucleotide sequence ID" value="NZ_FOZL01000002.1"/>
</dbReference>
<dbReference type="EMBL" id="FOZL01000002">
    <property type="protein sequence ID" value="SFS21330.1"/>
    <property type="molecule type" value="Genomic_DNA"/>
</dbReference>
<dbReference type="AlphaFoldDB" id="A0A1I6N066"/>
<dbReference type="InterPro" id="IPR036291">
    <property type="entry name" value="NAD(P)-bd_dom_sf"/>
</dbReference>
<dbReference type="PROSITE" id="PS51318">
    <property type="entry name" value="TAT"/>
    <property type="match status" value="1"/>
</dbReference>
<dbReference type="Pfam" id="PF22725">
    <property type="entry name" value="GFO_IDH_MocA_C3"/>
    <property type="match status" value="1"/>
</dbReference>
<sequence>MISRRTFVTNTAVTATGLAIGASARSYAQIMGSNDRVHFAINGLNGRGYAHLSALKNNAKNSRVTHVADVDSNILAKFTAEATKELGYAPTPMGDFRKILEMKDIDAITIATPDHWHAPMAILGLQAGKHVYVEKPSSHNPREGEWLIAARDKHKKLVQVGDQQRSAPHTIDMVEKIQSGKLIGRAYYAKAWYANTRKSIGHGKPAPVPANLNWDLWQGPAPRRAYTDNVAPYNWHWFRIYGTGEALNNGTHEVDVARWILGLDWPNKVTATGGRYAYKDDWQFPDTMVTNFEYPDAMISWDGYSCSGDGLYKRSRGVAVHGETGTVVIDRDGYDVFDQKDKIVDSFRVKGNSSSSNDLMSRDSMTDVHFENFINGIQKGEKLHSPIEIANVSVTILQLSNISWEVGRQLTLDTTNGHIKGDPEAMKSWGREYEKGWAPTTA</sequence>
<organism evidence="3 4">
    <name type="scientific">Granulicella pectinivorans</name>
    <dbReference type="NCBI Taxonomy" id="474950"/>
    <lineage>
        <taxon>Bacteria</taxon>
        <taxon>Pseudomonadati</taxon>
        <taxon>Acidobacteriota</taxon>
        <taxon>Terriglobia</taxon>
        <taxon>Terriglobales</taxon>
        <taxon>Acidobacteriaceae</taxon>
        <taxon>Granulicella</taxon>
    </lineage>
</organism>
<name>A0A1I6N066_9BACT</name>
<dbReference type="InterPro" id="IPR050463">
    <property type="entry name" value="Gfo/Idh/MocA_oxidrdct_glycsds"/>
</dbReference>
<gene>
    <name evidence="3" type="ORF">SAMN05421771_4147</name>
</gene>
<evidence type="ECO:0000313" key="3">
    <source>
        <dbReference type="EMBL" id="SFS21330.1"/>
    </source>
</evidence>